<dbReference type="AlphaFoldDB" id="A0A1A5YHH8"/>
<dbReference type="GO" id="GO:0005829">
    <property type="term" value="C:cytosol"/>
    <property type="evidence" value="ECO:0007669"/>
    <property type="project" value="TreeGrafter"/>
</dbReference>
<proteinExistence type="inferred from homology"/>
<accession>A0A1A5YHH8</accession>
<dbReference type="EMBL" id="LYPA01000064">
    <property type="protein sequence ID" value="OBR65047.1"/>
    <property type="molecule type" value="Genomic_DNA"/>
</dbReference>
<sequence>MNVLVVYAHPNEGSFNEAILKTAVSALESKGHEVVVRDLYKLGFNPVLSSEDLAALHGGNVPSDIAAEQEFIKKADLITFIYPIWWTGLPAIIKGYVDRAFSYGFAYQYNESGGIDKLLGGKKGVIINTHGSPKEYYDGVGMTNSLKQTSSTGIYEFVGIEVAEQLIFGGINGYTDQAVLKQYLSEVSDKLTSL</sequence>
<dbReference type="PANTHER" id="PTHR10204">
    <property type="entry name" value="NAD P H OXIDOREDUCTASE-RELATED"/>
    <property type="match status" value="1"/>
</dbReference>
<dbReference type="PANTHER" id="PTHR10204:SF34">
    <property type="entry name" value="NAD(P)H DEHYDROGENASE [QUINONE] 1 ISOFORM 1"/>
    <property type="match status" value="1"/>
</dbReference>
<dbReference type="InterPro" id="IPR003680">
    <property type="entry name" value="Flavodoxin_fold"/>
</dbReference>
<keyword evidence="2" id="KW-0560">Oxidoreductase</keyword>
<dbReference type="STRING" id="1844972.A7K91_05660"/>
<keyword evidence="5" id="KW-1185">Reference proteome</keyword>
<evidence type="ECO:0000256" key="2">
    <source>
        <dbReference type="ARBA" id="ARBA00023002"/>
    </source>
</evidence>
<dbReference type="RefSeq" id="WP_068684338.1">
    <property type="nucleotide sequence ID" value="NZ_LYPA01000064.1"/>
</dbReference>
<protein>
    <submittedName>
        <fullName evidence="4">NAD(P)H dehydrogenase</fullName>
    </submittedName>
</protein>
<organism evidence="4 5">
    <name type="scientific">Paenibacillus oryzae</name>
    <dbReference type="NCBI Taxonomy" id="1844972"/>
    <lineage>
        <taxon>Bacteria</taxon>
        <taxon>Bacillati</taxon>
        <taxon>Bacillota</taxon>
        <taxon>Bacilli</taxon>
        <taxon>Bacillales</taxon>
        <taxon>Paenibacillaceae</taxon>
        <taxon>Paenibacillus</taxon>
    </lineage>
</organism>
<feature type="domain" description="Flavodoxin-like fold" evidence="3">
    <location>
        <begin position="1"/>
        <end position="190"/>
    </location>
</feature>
<name>A0A1A5YHH8_9BACL</name>
<reference evidence="4 5" key="1">
    <citation type="submission" date="2016-05" db="EMBL/GenBank/DDBJ databases">
        <title>Paenibacillus oryzae. sp. nov., isolated from the rice root.</title>
        <authorList>
            <person name="Zhang J."/>
            <person name="Zhang X."/>
        </authorList>
    </citation>
    <scope>NUCLEOTIDE SEQUENCE [LARGE SCALE GENOMIC DNA]</scope>
    <source>
        <strain evidence="4 5">1DrF-4</strain>
    </source>
</reference>
<dbReference type="OrthoDB" id="9798454at2"/>
<evidence type="ECO:0000256" key="1">
    <source>
        <dbReference type="ARBA" id="ARBA00006252"/>
    </source>
</evidence>
<dbReference type="Gene3D" id="3.40.50.360">
    <property type="match status" value="1"/>
</dbReference>
<evidence type="ECO:0000259" key="3">
    <source>
        <dbReference type="Pfam" id="PF02525"/>
    </source>
</evidence>
<comment type="caution">
    <text evidence="4">The sequence shown here is derived from an EMBL/GenBank/DDBJ whole genome shotgun (WGS) entry which is preliminary data.</text>
</comment>
<dbReference type="SUPFAM" id="SSF52218">
    <property type="entry name" value="Flavoproteins"/>
    <property type="match status" value="1"/>
</dbReference>
<gene>
    <name evidence="4" type="ORF">A7K91_05660</name>
</gene>
<comment type="similarity">
    <text evidence="1">Belongs to the NAD(P)H dehydrogenase (quinone) family.</text>
</comment>
<dbReference type="GO" id="GO:0003955">
    <property type="term" value="F:NAD(P)H dehydrogenase (quinone) activity"/>
    <property type="evidence" value="ECO:0007669"/>
    <property type="project" value="TreeGrafter"/>
</dbReference>
<dbReference type="Pfam" id="PF02525">
    <property type="entry name" value="Flavodoxin_2"/>
    <property type="match status" value="1"/>
</dbReference>
<dbReference type="Proteomes" id="UP000092024">
    <property type="component" value="Unassembled WGS sequence"/>
</dbReference>
<dbReference type="InterPro" id="IPR051545">
    <property type="entry name" value="NAD(P)H_dehydrogenase_qn"/>
</dbReference>
<evidence type="ECO:0000313" key="5">
    <source>
        <dbReference type="Proteomes" id="UP000092024"/>
    </source>
</evidence>
<evidence type="ECO:0000313" key="4">
    <source>
        <dbReference type="EMBL" id="OBR65047.1"/>
    </source>
</evidence>
<dbReference type="InterPro" id="IPR029039">
    <property type="entry name" value="Flavoprotein-like_sf"/>
</dbReference>